<evidence type="ECO:0000256" key="4">
    <source>
        <dbReference type="ARBA" id="ARBA00022857"/>
    </source>
</evidence>
<dbReference type="GO" id="GO:0050661">
    <property type="term" value="F:NADP binding"/>
    <property type="evidence" value="ECO:0007669"/>
    <property type="project" value="InterPro"/>
</dbReference>
<comment type="cofactor">
    <cofactor evidence="1">
        <name>FMN</name>
        <dbReference type="ChEBI" id="CHEBI:58210"/>
    </cofactor>
</comment>
<evidence type="ECO:0000313" key="7">
    <source>
        <dbReference type="EMBL" id="OLS62852.1"/>
    </source>
</evidence>
<dbReference type="RefSeq" id="WP_075803146.1">
    <property type="nucleotide sequence ID" value="NZ_MKZO01000017.1"/>
</dbReference>
<sequence>MSQIFQPLTLRGVTLKNRIVMAPMLMYAGQEDGKVNDLHLAHYAARALGGVGLITSEVVAVLPQGRISHTDLGLWEDVQIAGLARLAQMIRTCGAHSTLQLAHAGRKSMVQGTIVAPSALPHSEQQRTPEALTLAQIETIVQAFARAAERAIDTGFDCLEIHAAHGYLLHEFLSPLSNHRTDRYGGSEENRSRLLLEIVEVVRQVWPQDRPLIVRLSAEDKAGPGGNHVEVTERLAVKLKALGVDLLGISAGGLSPTFEGEIVPGYQVPYAARIREQVCIAVGCNGSITSSELAESILFSGAADLIYIGRELLRNPFWLLDVARRAGVEPALAIPTYARATGPYVRGH</sequence>
<dbReference type="Pfam" id="PF00724">
    <property type="entry name" value="Oxidored_FMN"/>
    <property type="match status" value="1"/>
</dbReference>
<dbReference type="GO" id="GO:0010181">
    <property type="term" value="F:FMN binding"/>
    <property type="evidence" value="ECO:0007669"/>
    <property type="project" value="InterPro"/>
</dbReference>
<accession>A0A1Q9R6D2</accession>
<evidence type="ECO:0000313" key="8">
    <source>
        <dbReference type="Proteomes" id="UP000186736"/>
    </source>
</evidence>
<dbReference type="EMBL" id="MKZO01000017">
    <property type="protein sequence ID" value="OLS62852.1"/>
    <property type="molecule type" value="Genomic_DNA"/>
</dbReference>
<gene>
    <name evidence="7" type="primary">namA_2</name>
    <name evidence="7" type="ORF">PSEMO_22060</name>
</gene>
<dbReference type="Proteomes" id="UP000186736">
    <property type="component" value="Unassembled WGS sequence"/>
</dbReference>
<dbReference type="OrthoDB" id="8523426at2"/>
<name>A0A1Q9R6D2_PSEPU</name>
<keyword evidence="3" id="KW-0288">FMN</keyword>
<comment type="caution">
    <text evidence="7">The sequence shown here is derived from an EMBL/GenBank/DDBJ whole genome shotgun (WGS) entry which is preliminary data.</text>
</comment>
<keyword evidence="2" id="KW-0285">Flavoprotein</keyword>
<protein>
    <submittedName>
        <fullName evidence="7">NADPH dehydrogenase</fullName>
        <ecNumber evidence="7">1.6.99.1</ecNumber>
    </submittedName>
</protein>
<dbReference type="PANTHER" id="PTHR43303:SF4">
    <property type="entry name" value="NADPH DEHYDROGENASE C23G7.10C-RELATED"/>
    <property type="match status" value="1"/>
</dbReference>
<reference evidence="7 8" key="1">
    <citation type="submission" date="2016-10" db="EMBL/GenBank/DDBJ databases">
        <title>Genome Sequence of Pseudomonas putida GM4FR.</title>
        <authorList>
            <person name="Poehlein A."/>
            <person name="Wemheuer F."/>
            <person name="Hollensteiner J."/>
            <person name="Wemheuer B."/>
        </authorList>
    </citation>
    <scope>NUCLEOTIDE SEQUENCE [LARGE SCALE GENOMIC DNA]</scope>
    <source>
        <strain evidence="7 8">GM4FR</strain>
    </source>
</reference>
<dbReference type="InterPro" id="IPR044152">
    <property type="entry name" value="YqjM-like"/>
</dbReference>
<keyword evidence="5 7" id="KW-0560">Oxidoreductase</keyword>
<evidence type="ECO:0000259" key="6">
    <source>
        <dbReference type="Pfam" id="PF00724"/>
    </source>
</evidence>
<evidence type="ECO:0000256" key="5">
    <source>
        <dbReference type="ARBA" id="ARBA00023002"/>
    </source>
</evidence>
<dbReference type="CDD" id="cd02932">
    <property type="entry name" value="OYE_YqiM_FMN"/>
    <property type="match status" value="1"/>
</dbReference>
<evidence type="ECO:0000256" key="3">
    <source>
        <dbReference type="ARBA" id="ARBA00022643"/>
    </source>
</evidence>
<organism evidence="7 8">
    <name type="scientific">Pseudomonas putida</name>
    <name type="common">Arthrobacter siderocapsulatus</name>
    <dbReference type="NCBI Taxonomy" id="303"/>
    <lineage>
        <taxon>Bacteria</taxon>
        <taxon>Pseudomonadati</taxon>
        <taxon>Pseudomonadota</taxon>
        <taxon>Gammaproteobacteria</taxon>
        <taxon>Pseudomonadales</taxon>
        <taxon>Pseudomonadaceae</taxon>
        <taxon>Pseudomonas</taxon>
    </lineage>
</organism>
<dbReference type="GO" id="GO:0003959">
    <property type="term" value="F:NADPH dehydrogenase activity"/>
    <property type="evidence" value="ECO:0007669"/>
    <property type="project" value="UniProtKB-EC"/>
</dbReference>
<dbReference type="InterPro" id="IPR001155">
    <property type="entry name" value="OxRdtase_FMN_N"/>
</dbReference>
<keyword evidence="4" id="KW-0521">NADP</keyword>
<dbReference type="SUPFAM" id="SSF51395">
    <property type="entry name" value="FMN-linked oxidoreductases"/>
    <property type="match status" value="1"/>
</dbReference>
<proteinExistence type="predicted"/>
<dbReference type="Gene3D" id="3.20.20.70">
    <property type="entry name" value="Aldolase class I"/>
    <property type="match status" value="1"/>
</dbReference>
<evidence type="ECO:0000256" key="2">
    <source>
        <dbReference type="ARBA" id="ARBA00022630"/>
    </source>
</evidence>
<feature type="domain" description="NADH:flavin oxidoreductase/NADH oxidase N-terminal" evidence="6">
    <location>
        <begin position="4"/>
        <end position="322"/>
    </location>
</feature>
<evidence type="ECO:0000256" key="1">
    <source>
        <dbReference type="ARBA" id="ARBA00001917"/>
    </source>
</evidence>
<dbReference type="EC" id="1.6.99.1" evidence="7"/>
<dbReference type="AlphaFoldDB" id="A0A1Q9R6D2"/>
<dbReference type="InterPro" id="IPR013785">
    <property type="entry name" value="Aldolase_TIM"/>
</dbReference>
<dbReference type="PANTHER" id="PTHR43303">
    <property type="entry name" value="NADPH DEHYDROGENASE C23G7.10C-RELATED"/>
    <property type="match status" value="1"/>
</dbReference>